<accession>A0A1C1D1G6</accession>
<keyword evidence="2" id="KW-1185">Reference proteome</keyword>
<dbReference type="Proteomes" id="UP000094526">
    <property type="component" value="Unassembled WGS sequence"/>
</dbReference>
<comment type="caution">
    <text evidence="1">The sequence shown here is derived from an EMBL/GenBank/DDBJ whole genome shotgun (WGS) entry which is preliminary data.</text>
</comment>
<protein>
    <submittedName>
        <fullName evidence="1">Uncharacterized protein</fullName>
    </submittedName>
</protein>
<proteinExistence type="predicted"/>
<sequence>MQPQSESSSRPLLPRNKSFQGDQVYDNSFVTFDIGTGQLDPFNACVPAYLSLDILDYVWSINFAGATHKAYLQRGADIRSRDRTLRLSYKTNAIKELNREIQGLQGVAYDELLLAIITMTAHGSGEQLDQPSQEEILSTLESVQSFQYFGRMR</sequence>
<name>A0A1C1D1G6_9EURO</name>
<evidence type="ECO:0000313" key="1">
    <source>
        <dbReference type="EMBL" id="OCT54555.1"/>
    </source>
</evidence>
<dbReference type="VEuPathDB" id="FungiDB:CLCR_00945"/>
<dbReference type="AlphaFoldDB" id="A0A1C1D1G6"/>
<gene>
    <name evidence="1" type="ORF">CLCR_00945</name>
</gene>
<reference evidence="2" key="1">
    <citation type="submission" date="2015-07" db="EMBL/GenBank/DDBJ databases">
        <authorList>
            <person name="Teixeira M.M."/>
            <person name="Souza R.C."/>
            <person name="Almeida L.G."/>
            <person name="Vicente V.A."/>
            <person name="de Hoog S."/>
            <person name="Bocca A.L."/>
            <person name="de Almeida S.R."/>
            <person name="Vasconcelos A.T."/>
            <person name="Felipe M.S."/>
        </authorList>
    </citation>
    <scope>NUCLEOTIDE SEQUENCE [LARGE SCALE GENOMIC DNA]</scope>
    <source>
        <strain evidence="2">KSF</strain>
    </source>
</reference>
<dbReference type="EMBL" id="LGRB01000004">
    <property type="protein sequence ID" value="OCT54555.1"/>
    <property type="molecule type" value="Genomic_DNA"/>
</dbReference>
<dbReference type="OrthoDB" id="3469466at2759"/>
<organism evidence="1 2">
    <name type="scientific">Cladophialophora carrionii</name>
    <dbReference type="NCBI Taxonomy" id="86049"/>
    <lineage>
        <taxon>Eukaryota</taxon>
        <taxon>Fungi</taxon>
        <taxon>Dikarya</taxon>
        <taxon>Ascomycota</taxon>
        <taxon>Pezizomycotina</taxon>
        <taxon>Eurotiomycetes</taxon>
        <taxon>Chaetothyriomycetidae</taxon>
        <taxon>Chaetothyriales</taxon>
        <taxon>Herpotrichiellaceae</taxon>
        <taxon>Cladophialophora</taxon>
    </lineage>
</organism>
<evidence type="ECO:0000313" key="2">
    <source>
        <dbReference type="Proteomes" id="UP000094526"/>
    </source>
</evidence>